<protein>
    <recommendedName>
        <fullName evidence="3">Cx9C motif-containing protein 4, mitochondrial</fullName>
    </recommendedName>
</protein>
<dbReference type="PROSITE" id="PS51808">
    <property type="entry name" value="CHCH"/>
    <property type="match status" value="1"/>
</dbReference>
<proteinExistence type="inferred from homology"/>
<dbReference type="RefSeq" id="XP_070868647.1">
    <property type="nucleotide sequence ID" value="XM_071008341.1"/>
</dbReference>
<comment type="similarity">
    <text evidence="2">Belongs to the CMC4 family.</text>
</comment>
<dbReference type="InterPro" id="IPR027179">
    <property type="entry name" value="CMC4"/>
</dbReference>
<keyword evidence="7" id="KW-1185">Reference proteome</keyword>
<dbReference type="PANTHER" id="PTHR15590:SF0">
    <property type="entry name" value="CX9C MOTIF-CONTAINING PROTEIN 4"/>
    <property type="match status" value="1"/>
</dbReference>
<reference evidence="6 7" key="1">
    <citation type="journal article" date="2024" name="Commun. Biol.">
        <title>Comparative genomic analysis of thermophilic fungi reveals convergent evolutionary adaptations and gene losses.</title>
        <authorList>
            <person name="Steindorff A.S."/>
            <person name="Aguilar-Pontes M.V."/>
            <person name="Robinson A.J."/>
            <person name="Andreopoulos B."/>
            <person name="LaButti K."/>
            <person name="Kuo A."/>
            <person name="Mondo S."/>
            <person name="Riley R."/>
            <person name="Otillar R."/>
            <person name="Haridas S."/>
            <person name="Lipzen A."/>
            <person name="Grimwood J."/>
            <person name="Schmutz J."/>
            <person name="Clum A."/>
            <person name="Reid I.D."/>
            <person name="Moisan M.C."/>
            <person name="Butler G."/>
            <person name="Nguyen T.T.M."/>
            <person name="Dewar K."/>
            <person name="Conant G."/>
            <person name="Drula E."/>
            <person name="Henrissat B."/>
            <person name="Hansel C."/>
            <person name="Singer S."/>
            <person name="Hutchinson M.I."/>
            <person name="de Vries R.P."/>
            <person name="Natvig D.O."/>
            <person name="Powell A.J."/>
            <person name="Tsang A."/>
            <person name="Grigoriev I.V."/>
        </authorList>
    </citation>
    <scope>NUCLEOTIDE SEQUENCE [LARGE SCALE GENOMIC DNA]</scope>
    <source>
        <strain evidence="6 7">ATCC 22073</strain>
    </source>
</reference>
<evidence type="ECO:0000256" key="5">
    <source>
        <dbReference type="ARBA" id="ARBA00023157"/>
    </source>
</evidence>
<evidence type="ECO:0000256" key="4">
    <source>
        <dbReference type="ARBA" id="ARBA00023128"/>
    </source>
</evidence>
<keyword evidence="5" id="KW-1015">Disulfide bond</keyword>
<evidence type="ECO:0000313" key="6">
    <source>
        <dbReference type="EMBL" id="KAL2269923.1"/>
    </source>
</evidence>
<dbReference type="SUPFAM" id="SSF47072">
    <property type="entry name" value="Cysteine alpha-hairpin motif"/>
    <property type="match status" value="1"/>
</dbReference>
<evidence type="ECO:0000256" key="1">
    <source>
        <dbReference type="ARBA" id="ARBA00004569"/>
    </source>
</evidence>
<comment type="caution">
    <text evidence="6">The sequence shown here is derived from an EMBL/GenBank/DDBJ whole genome shotgun (WGS) entry which is preliminary data.</text>
</comment>
<evidence type="ECO:0000256" key="3">
    <source>
        <dbReference type="ARBA" id="ARBA00019406"/>
    </source>
</evidence>
<evidence type="ECO:0000256" key="2">
    <source>
        <dbReference type="ARBA" id="ARBA00009858"/>
    </source>
</evidence>
<comment type="subcellular location">
    <subcellularLocation>
        <location evidence="1">Mitochondrion intermembrane space</location>
    </subcellularLocation>
</comment>
<dbReference type="InterPro" id="IPR009069">
    <property type="entry name" value="Cys_alpha_HP_mot_SF"/>
</dbReference>
<dbReference type="PANTHER" id="PTHR15590">
    <property type="entry name" value="CX9C MOTIF-CONTAINING PROTEIN 4"/>
    <property type="match status" value="1"/>
</dbReference>
<evidence type="ECO:0000313" key="7">
    <source>
        <dbReference type="Proteomes" id="UP001600064"/>
    </source>
</evidence>
<sequence length="89" mass="10181">MGLEQDLQSDPPCHPRACAIQDCLTKNGYNEARCTKVVDALYECCRVFYERNGDQATSASCPRASLLRLKLEQRKKRPTMRHEVGGKWH</sequence>
<dbReference type="Proteomes" id="UP001600064">
    <property type="component" value="Unassembled WGS sequence"/>
</dbReference>
<dbReference type="EMBL" id="JAZGUE010000002">
    <property type="protein sequence ID" value="KAL2269923.1"/>
    <property type="molecule type" value="Genomic_DNA"/>
</dbReference>
<gene>
    <name evidence="6" type="ORF">VTJ83DRAFT_2107</name>
</gene>
<dbReference type="GeneID" id="98122985"/>
<keyword evidence="4" id="KW-0496">Mitochondrion</keyword>
<organism evidence="6 7">
    <name type="scientific">Remersonia thermophila</name>
    <dbReference type="NCBI Taxonomy" id="72144"/>
    <lineage>
        <taxon>Eukaryota</taxon>
        <taxon>Fungi</taxon>
        <taxon>Dikarya</taxon>
        <taxon>Ascomycota</taxon>
        <taxon>Pezizomycotina</taxon>
        <taxon>Sordariomycetes</taxon>
        <taxon>Sordariomycetidae</taxon>
        <taxon>Sordariales</taxon>
        <taxon>Sordariales incertae sedis</taxon>
        <taxon>Remersonia</taxon>
    </lineage>
</organism>
<dbReference type="Pfam" id="PF08991">
    <property type="entry name" value="CMC4"/>
    <property type="match status" value="1"/>
</dbReference>
<dbReference type="Gene3D" id="1.10.287.1130">
    <property type="entry name" value="CytochromE C oxidase copper chaperone"/>
    <property type="match status" value="1"/>
</dbReference>
<accession>A0ABR4DHT6</accession>
<name>A0ABR4DHT6_9PEZI</name>